<feature type="compositionally biased region" description="Low complexity" evidence="1">
    <location>
        <begin position="144"/>
        <end position="202"/>
    </location>
</feature>
<feature type="region of interest" description="Disordered" evidence="1">
    <location>
        <begin position="51"/>
        <end position="92"/>
    </location>
</feature>
<keyword evidence="3" id="KW-1185">Reference proteome</keyword>
<protein>
    <submittedName>
        <fullName evidence="2">Uncharacterized protein</fullName>
    </submittedName>
</protein>
<comment type="caution">
    <text evidence="2">The sequence shown here is derived from an EMBL/GenBank/DDBJ whole genome shotgun (WGS) entry which is preliminary data.</text>
</comment>
<dbReference type="EMBL" id="JAAAIM010001114">
    <property type="protein sequence ID" value="KAG0282153.1"/>
    <property type="molecule type" value="Genomic_DNA"/>
</dbReference>
<accession>A0ABQ7JNG3</accession>
<name>A0ABQ7JNG3_9FUNG</name>
<sequence length="202" mass="20426">MEIYAQQQQLQQYSNQRAQLSPTQVQQMYIMRNSRSNPSLTSAATTVAATTTASSAGNPAPMPVLTNSDAVSGQDTNQSPLSPKDDPSSALPLSAAGQVTVMFESTSFSVQDPNHPNYVGKKNSTAQAPIPTPVSGSIPPTLTGASGAMSSGSAVSLPSLASASSSLSSASTGASSPSFPGNYPGSSTPSNNNNGANKKSNA</sequence>
<evidence type="ECO:0000256" key="1">
    <source>
        <dbReference type="SAM" id="MobiDB-lite"/>
    </source>
</evidence>
<reference evidence="2 3" key="1">
    <citation type="journal article" date="2020" name="Fungal Divers.">
        <title>Resolving the Mortierellaceae phylogeny through synthesis of multi-gene phylogenetics and phylogenomics.</title>
        <authorList>
            <person name="Vandepol N."/>
            <person name="Liber J."/>
            <person name="Desiro A."/>
            <person name="Na H."/>
            <person name="Kennedy M."/>
            <person name="Barry K."/>
            <person name="Grigoriev I.V."/>
            <person name="Miller A.N."/>
            <person name="O'Donnell K."/>
            <person name="Stajich J.E."/>
            <person name="Bonito G."/>
        </authorList>
    </citation>
    <scope>NUCLEOTIDE SEQUENCE [LARGE SCALE GENOMIC DNA]</scope>
    <source>
        <strain evidence="2 3">AD045</strain>
    </source>
</reference>
<feature type="region of interest" description="Disordered" evidence="1">
    <location>
        <begin position="111"/>
        <end position="202"/>
    </location>
</feature>
<dbReference type="Proteomes" id="UP001194696">
    <property type="component" value="Unassembled WGS sequence"/>
</dbReference>
<gene>
    <name evidence="2" type="ORF">BGZ96_000785</name>
</gene>
<feature type="compositionally biased region" description="Polar residues" evidence="1">
    <location>
        <begin position="65"/>
        <end position="81"/>
    </location>
</feature>
<proteinExistence type="predicted"/>
<organism evidence="2 3">
    <name type="scientific">Linnemannia gamsii</name>
    <dbReference type="NCBI Taxonomy" id="64522"/>
    <lineage>
        <taxon>Eukaryota</taxon>
        <taxon>Fungi</taxon>
        <taxon>Fungi incertae sedis</taxon>
        <taxon>Mucoromycota</taxon>
        <taxon>Mortierellomycotina</taxon>
        <taxon>Mortierellomycetes</taxon>
        <taxon>Mortierellales</taxon>
        <taxon>Mortierellaceae</taxon>
        <taxon>Linnemannia</taxon>
    </lineage>
</organism>
<evidence type="ECO:0000313" key="2">
    <source>
        <dbReference type="EMBL" id="KAG0282153.1"/>
    </source>
</evidence>
<evidence type="ECO:0000313" key="3">
    <source>
        <dbReference type="Proteomes" id="UP001194696"/>
    </source>
</evidence>